<dbReference type="InterPro" id="IPR026057">
    <property type="entry name" value="TBL_C"/>
</dbReference>
<comment type="similarity">
    <text evidence="1">Belongs to the PC-esterase family. TBL subfamily.</text>
</comment>
<dbReference type="GO" id="GO:0016413">
    <property type="term" value="F:O-acetyltransferase activity"/>
    <property type="evidence" value="ECO:0007669"/>
    <property type="project" value="InterPro"/>
</dbReference>
<organism evidence="4">
    <name type="scientific">Aegilops tauschii</name>
    <name type="common">Tausch's goatgrass</name>
    <name type="synonym">Aegilops squarrosa</name>
    <dbReference type="NCBI Taxonomy" id="37682"/>
    <lineage>
        <taxon>Eukaryota</taxon>
        <taxon>Viridiplantae</taxon>
        <taxon>Streptophyta</taxon>
        <taxon>Embryophyta</taxon>
        <taxon>Tracheophyta</taxon>
        <taxon>Spermatophyta</taxon>
        <taxon>Magnoliopsida</taxon>
        <taxon>Liliopsida</taxon>
        <taxon>Poales</taxon>
        <taxon>Poaceae</taxon>
        <taxon>BOP clade</taxon>
        <taxon>Pooideae</taxon>
        <taxon>Triticodae</taxon>
        <taxon>Triticeae</taxon>
        <taxon>Triticinae</taxon>
        <taxon>Aegilops</taxon>
    </lineage>
</organism>
<proteinExistence type="inferred from homology"/>
<name>M8C4S1_AEGTA</name>
<dbReference type="InterPro" id="IPR029962">
    <property type="entry name" value="TBL"/>
</dbReference>
<feature type="compositionally biased region" description="Basic and acidic residues" evidence="2">
    <location>
        <begin position="202"/>
        <end position="217"/>
    </location>
</feature>
<feature type="region of interest" description="Disordered" evidence="2">
    <location>
        <begin position="1"/>
        <end position="22"/>
    </location>
</feature>
<protein>
    <recommendedName>
        <fullName evidence="3">Trichome birefringence-like C-terminal domain-containing protein</fullName>
    </recommendedName>
</protein>
<evidence type="ECO:0000256" key="2">
    <source>
        <dbReference type="SAM" id="MobiDB-lite"/>
    </source>
</evidence>
<dbReference type="GO" id="GO:0005794">
    <property type="term" value="C:Golgi apparatus"/>
    <property type="evidence" value="ECO:0007669"/>
    <property type="project" value="TreeGrafter"/>
</dbReference>
<dbReference type="Pfam" id="PF13839">
    <property type="entry name" value="PC-Esterase"/>
    <property type="match status" value="1"/>
</dbReference>
<evidence type="ECO:0000313" key="4">
    <source>
        <dbReference type="EnsemblPlants" id="EMT32280"/>
    </source>
</evidence>
<feature type="compositionally biased region" description="Low complexity" evidence="2">
    <location>
        <begin position="1"/>
        <end position="13"/>
    </location>
</feature>
<dbReference type="PANTHER" id="PTHR32285:SF327">
    <property type="entry name" value="XYLAN O-ACETYLTRANSFERASE 7"/>
    <property type="match status" value="1"/>
</dbReference>
<evidence type="ECO:0000259" key="3">
    <source>
        <dbReference type="Pfam" id="PF13839"/>
    </source>
</evidence>
<evidence type="ECO:0000256" key="1">
    <source>
        <dbReference type="ARBA" id="ARBA00007727"/>
    </source>
</evidence>
<sequence>MARSSRPWRRSAPGQDQEAAGVSLIRDPDAMELLVKVRRAVAAGAAAQQEADLRGGLLNQNQWESTVCLVSSAIPSRDQKSLAKLVGPNGSLNVFTAAEYNATVEFYWAPFLVSSNSDDPQAHSVVDRVIAWLSIAKHTRHWRAAHFLIFNTYIWWLNNFEMKEESSGVAGQVHAGGSAGGVQGGAQDVGKLGGPRRRRREKATVEDRRRRRGDAGEGKQQQDGGAGLRVWVPDLEPRLRFRREDPGIHQGPQANV</sequence>
<dbReference type="PANTHER" id="PTHR32285">
    <property type="entry name" value="PROTEIN TRICHOME BIREFRINGENCE-LIKE 9-RELATED"/>
    <property type="match status" value="1"/>
</dbReference>
<reference evidence="4" key="1">
    <citation type="submission" date="2015-06" db="UniProtKB">
        <authorList>
            <consortium name="EnsemblPlants"/>
        </authorList>
    </citation>
    <scope>IDENTIFICATION</scope>
</reference>
<accession>M8C4S1</accession>
<feature type="domain" description="Trichome birefringence-like C-terminal" evidence="3">
    <location>
        <begin position="58"/>
        <end position="166"/>
    </location>
</feature>
<feature type="region of interest" description="Disordered" evidence="2">
    <location>
        <begin position="171"/>
        <end position="231"/>
    </location>
</feature>
<dbReference type="EnsemblPlants" id="EMT32280">
    <property type="protein sequence ID" value="EMT32280"/>
    <property type="gene ID" value="F775_32921"/>
</dbReference>
<dbReference type="AlphaFoldDB" id="M8C4S1"/>